<protein>
    <submittedName>
        <fullName evidence="1">Uncharacterized protein</fullName>
    </submittedName>
</protein>
<dbReference type="Proteomes" id="UP000654918">
    <property type="component" value="Unassembled WGS sequence"/>
</dbReference>
<comment type="caution">
    <text evidence="1">The sequence shown here is derived from an EMBL/GenBank/DDBJ whole genome shotgun (WGS) entry which is preliminary data.</text>
</comment>
<proteinExistence type="predicted"/>
<keyword evidence="2" id="KW-1185">Reference proteome</keyword>
<evidence type="ECO:0000313" key="2">
    <source>
        <dbReference type="Proteomes" id="UP000654918"/>
    </source>
</evidence>
<dbReference type="AlphaFoldDB" id="A0A8H6KXW3"/>
<evidence type="ECO:0000313" key="1">
    <source>
        <dbReference type="EMBL" id="KAF6839709.1"/>
    </source>
</evidence>
<gene>
    <name evidence="1" type="ORF">CPLU01_01581</name>
</gene>
<accession>A0A8H6KXW3</accession>
<organism evidence="1 2">
    <name type="scientific">Colletotrichum plurivorum</name>
    <dbReference type="NCBI Taxonomy" id="2175906"/>
    <lineage>
        <taxon>Eukaryota</taxon>
        <taxon>Fungi</taxon>
        <taxon>Dikarya</taxon>
        <taxon>Ascomycota</taxon>
        <taxon>Pezizomycotina</taxon>
        <taxon>Sordariomycetes</taxon>
        <taxon>Hypocreomycetidae</taxon>
        <taxon>Glomerellales</taxon>
        <taxon>Glomerellaceae</taxon>
        <taxon>Colletotrichum</taxon>
        <taxon>Colletotrichum orchidearum species complex</taxon>
    </lineage>
</organism>
<reference evidence="1" key="1">
    <citation type="journal article" date="2020" name="Phytopathology">
        <title>Genome Sequence Resources of Colletotrichum truncatum, C. plurivorum, C. musicola, and C. sojae: Four Species Pathogenic to Soybean (Glycine max).</title>
        <authorList>
            <person name="Rogerio F."/>
            <person name="Boufleur T.R."/>
            <person name="Ciampi-Guillardi M."/>
            <person name="Sukno S.A."/>
            <person name="Thon M.R."/>
            <person name="Massola Junior N.S."/>
            <person name="Baroncelli R."/>
        </authorList>
    </citation>
    <scope>NUCLEOTIDE SEQUENCE</scope>
    <source>
        <strain evidence="1">LFN00145</strain>
    </source>
</reference>
<dbReference type="EMBL" id="WIGO01000011">
    <property type="protein sequence ID" value="KAF6839709.1"/>
    <property type="molecule type" value="Genomic_DNA"/>
</dbReference>
<name>A0A8H6KXW3_9PEZI</name>
<sequence length="89" mass="9930">MTVLRLLKSQHDDVYFALDETRIVKPRAVCFQCCLEPAPSLHLRRRRPSPALTVIKVPPSFQTPSARRENASAVAVNVAWPSAPSIPRP</sequence>